<dbReference type="InterPro" id="IPR026956">
    <property type="entry name" value="D-ser_dehydrat-like_dom"/>
</dbReference>
<dbReference type="SMART" id="SM01119">
    <property type="entry name" value="D-ser_dehydrat"/>
    <property type="match status" value="1"/>
</dbReference>
<evidence type="ECO:0000259" key="3">
    <source>
        <dbReference type="SMART" id="SM01119"/>
    </source>
</evidence>
<dbReference type="Pfam" id="PF01168">
    <property type="entry name" value="Ala_racemase_N"/>
    <property type="match status" value="1"/>
</dbReference>
<evidence type="ECO:0000313" key="4">
    <source>
        <dbReference type="EMBL" id="NBG88256.1"/>
    </source>
</evidence>
<reference evidence="4 5" key="1">
    <citation type="submission" date="2019-04" db="EMBL/GenBank/DDBJ databases">
        <title>Isachenkonia alkalipeptolytica gen. nov. sp. nov. a new anaerobic, alkiliphilic organothrophic bacterium capable to reduce synthesized ferrihydrite isolated from a soda lake.</title>
        <authorList>
            <person name="Toshchakov S.V."/>
            <person name="Zavarzina D.G."/>
            <person name="Zhilina T.N."/>
            <person name="Kostrikina N.A."/>
            <person name="Kublanov I.V."/>
        </authorList>
    </citation>
    <scope>NUCLEOTIDE SEQUENCE [LARGE SCALE GENOMIC DNA]</scope>
    <source>
        <strain evidence="4 5">Z-1701</strain>
    </source>
</reference>
<dbReference type="RefSeq" id="WP_160720610.1">
    <property type="nucleotide sequence ID" value="NZ_SUMG01000006.1"/>
</dbReference>
<name>A0AA44BF56_9CLOT</name>
<dbReference type="InterPro" id="IPR051466">
    <property type="entry name" value="D-amino_acid_metab_enzyme"/>
</dbReference>
<dbReference type="GO" id="GO:0036088">
    <property type="term" value="P:D-serine catabolic process"/>
    <property type="evidence" value="ECO:0007669"/>
    <property type="project" value="TreeGrafter"/>
</dbReference>
<protein>
    <submittedName>
        <fullName evidence="4">D-TA family PLP-dependent enzyme</fullName>
    </submittedName>
</protein>
<dbReference type="InterPro" id="IPR001608">
    <property type="entry name" value="Ala_racemase_N"/>
</dbReference>
<dbReference type="InterPro" id="IPR042208">
    <property type="entry name" value="D-ser_dehydrat-like_sf"/>
</dbReference>
<dbReference type="GO" id="GO:0008721">
    <property type="term" value="F:D-serine ammonia-lyase activity"/>
    <property type="evidence" value="ECO:0007669"/>
    <property type="project" value="TreeGrafter"/>
</dbReference>
<dbReference type="Gene3D" id="3.20.20.10">
    <property type="entry name" value="Alanine racemase"/>
    <property type="match status" value="1"/>
</dbReference>
<organism evidence="4 5">
    <name type="scientific">Isachenkonia alkalipeptolytica</name>
    <dbReference type="NCBI Taxonomy" id="2565777"/>
    <lineage>
        <taxon>Bacteria</taxon>
        <taxon>Bacillati</taxon>
        <taxon>Bacillota</taxon>
        <taxon>Clostridia</taxon>
        <taxon>Eubacteriales</taxon>
        <taxon>Clostridiaceae</taxon>
        <taxon>Isachenkonia</taxon>
    </lineage>
</organism>
<dbReference type="PANTHER" id="PTHR28004:SF2">
    <property type="entry name" value="D-SERINE DEHYDRATASE"/>
    <property type="match status" value="1"/>
</dbReference>
<comment type="caution">
    <text evidence="4">The sequence shown here is derived from an EMBL/GenBank/DDBJ whole genome shotgun (WGS) entry which is preliminary data.</text>
</comment>
<dbReference type="EMBL" id="SUMG01000006">
    <property type="protein sequence ID" value="NBG88256.1"/>
    <property type="molecule type" value="Genomic_DNA"/>
</dbReference>
<dbReference type="InterPro" id="IPR029066">
    <property type="entry name" value="PLP-binding_barrel"/>
</dbReference>
<sequence length="368" mass="41116">MNYLELDTPALLIDREIMEKNCKDMQDYADREDVALRPHTKTHKMSKLALFQENMGAKGITVAKVGEGEVMASKGLKDIFIANEIVGEIKLRRVRELAKDIDISFGLDSILQAKMVEVAFEGAEKKARVLIEIEVGEERSGVVTEERFTELLDFLKQCSNIELLGVFSHDGHSYGAKDQEECRIINLEAQRRTLQFAELARKKGFLISRISIGSTPSMIFNFPILKGITEIRPGTYIFMDASQANAYGNFTRNAATILSTVISIPTEQRVIIDVGAKGLTTQRRTKGFTATKGLGRIKDWSGVALENVFDEHGILNHQKFHDAVQVGDKIEIIPNHICPVVNLHETAYLISDGKVIEKIPVDCRGKLK</sequence>
<dbReference type="PANTHER" id="PTHR28004">
    <property type="entry name" value="ZGC:162816-RELATED"/>
    <property type="match status" value="1"/>
</dbReference>
<accession>A0AA44BF56</accession>
<evidence type="ECO:0000256" key="1">
    <source>
        <dbReference type="ARBA" id="ARBA00005323"/>
    </source>
</evidence>
<keyword evidence="5" id="KW-1185">Reference proteome</keyword>
<proteinExistence type="inferred from homology"/>
<dbReference type="AlphaFoldDB" id="A0AA44BF56"/>
<evidence type="ECO:0000313" key="5">
    <source>
        <dbReference type="Proteomes" id="UP000449710"/>
    </source>
</evidence>
<gene>
    <name evidence="4" type="ORF">ISALK_07055</name>
</gene>
<dbReference type="Proteomes" id="UP000449710">
    <property type="component" value="Unassembled WGS sequence"/>
</dbReference>
<dbReference type="Gene3D" id="2.40.37.20">
    <property type="entry name" value="D-serine dehydratase-like domain"/>
    <property type="match status" value="1"/>
</dbReference>
<dbReference type="SUPFAM" id="SSF51419">
    <property type="entry name" value="PLP-binding barrel"/>
    <property type="match status" value="1"/>
</dbReference>
<feature type="domain" description="D-serine dehydratase-like" evidence="3">
    <location>
        <begin position="254"/>
        <end position="351"/>
    </location>
</feature>
<dbReference type="Pfam" id="PF14031">
    <property type="entry name" value="D-ser_dehydrat"/>
    <property type="match status" value="1"/>
</dbReference>
<keyword evidence="2" id="KW-0456">Lyase</keyword>
<evidence type="ECO:0000256" key="2">
    <source>
        <dbReference type="ARBA" id="ARBA00023239"/>
    </source>
</evidence>
<comment type="similarity">
    <text evidence="1">Belongs to the DSD1 family.</text>
</comment>